<accession>A0A3Q7IGX2</accession>
<proteinExistence type="predicted"/>
<dbReference type="EnsemblPlants" id="Solyc10g050090.1.1">
    <property type="protein sequence ID" value="Solyc10g050090.1.1.1"/>
    <property type="gene ID" value="Solyc10g050090.1"/>
</dbReference>
<reference evidence="1" key="2">
    <citation type="submission" date="2019-01" db="UniProtKB">
        <authorList>
            <consortium name="EnsemblPlants"/>
        </authorList>
    </citation>
    <scope>IDENTIFICATION</scope>
    <source>
        <strain evidence="1">cv. Heinz 1706</strain>
    </source>
</reference>
<organism evidence="1">
    <name type="scientific">Solanum lycopersicum</name>
    <name type="common">Tomato</name>
    <name type="synonym">Lycopersicon esculentum</name>
    <dbReference type="NCBI Taxonomy" id="4081"/>
    <lineage>
        <taxon>Eukaryota</taxon>
        <taxon>Viridiplantae</taxon>
        <taxon>Streptophyta</taxon>
        <taxon>Embryophyta</taxon>
        <taxon>Tracheophyta</taxon>
        <taxon>Spermatophyta</taxon>
        <taxon>Magnoliopsida</taxon>
        <taxon>eudicotyledons</taxon>
        <taxon>Gunneridae</taxon>
        <taxon>Pentapetalae</taxon>
        <taxon>asterids</taxon>
        <taxon>lamiids</taxon>
        <taxon>Solanales</taxon>
        <taxon>Solanaceae</taxon>
        <taxon>Solanoideae</taxon>
        <taxon>Solaneae</taxon>
        <taxon>Solanum</taxon>
        <taxon>Solanum subgen. Lycopersicon</taxon>
    </lineage>
</organism>
<dbReference type="InParanoid" id="A0A3Q7IGX2"/>
<evidence type="ECO:0000313" key="2">
    <source>
        <dbReference type="Proteomes" id="UP000004994"/>
    </source>
</evidence>
<dbReference type="PaxDb" id="4081-Solyc10g050090.1.1"/>
<dbReference type="Gramene" id="Solyc10g050090.1.1">
    <property type="protein sequence ID" value="Solyc10g050090.1.1.1"/>
    <property type="gene ID" value="Solyc10g050090.1"/>
</dbReference>
<protein>
    <submittedName>
        <fullName evidence="1">Uncharacterized protein</fullName>
    </submittedName>
</protein>
<evidence type="ECO:0000313" key="1">
    <source>
        <dbReference type="EnsemblPlants" id="Solyc10g050090.1.1.1"/>
    </source>
</evidence>
<dbReference type="Proteomes" id="UP000004994">
    <property type="component" value="Chromosome 10"/>
</dbReference>
<sequence>MAQLRLVWISLKAILKHSKHLALLVTDFCPNDTPRNVIFFTQIPYYFICWSVTSGKGKVFKILFAFLKIFWSEANYPLKCVEA</sequence>
<reference evidence="1" key="1">
    <citation type="journal article" date="2012" name="Nature">
        <title>The tomato genome sequence provides insights into fleshy fruit evolution.</title>
        <authorList>
            <consortium name="Tomato Genome Consortium"/>
        </authorList>
    </citation>
    <scope>NUCLEOTIDE SEQUENCE [LARGE SCALE GENOMIC DNA]</scope>
    <source>
        <strain evidence="1">cv. Heinz 1706</strain>
    </source>
</reference>
<keyword evidence="2" id="KW-1185">Reference proteome</keyword>
<dbReference type="AlphaFoldDB" id="A0A3Q7IGX2"/>
<name>A0A3Q7IGX2_SOLLC</name>